<feature type="DNA-binding region" description="H-T-H motif" evidence="4">
    <location>
        <begin position="43"/>
        <end position="62"/>
    </location>
</feature>
<evidence type="ECO:0000259" key="5">
    <source>
        <dbReference type="PROSITE" id="PS50977"/>
    </source>
</evidence>
<gene>
    <name evidence="6" type="ORF">P3W85_37520</name>
</gene>
<protein>
    <submittedName>
        <fullName evidence="6">TetR/AcrR family transcriptional regulator</fullName>
    </submittedName>
</protein>
<evidence type="ECO:0000256" key="2">
    <source>
        <dbReference type="ARBA" id="ARBA00023125"/>
    </source>
</evidence>
<dbReference type="EMBL" id="JARJLM010000608">
    <property type="protein sequence ID" value="MDF3838594.1"/>
    <property type="molecule type" value="Genomic_DNA"/>
</dbReference>
<dbReference type="PROSITE" id="PS50977">
    <property type="entry name" value="HTH_TETR_2"/>
    <property type="match status" value="1"/>
</dbReference>
<proteinExistence type="predicted"/>
<dbReference type="InterPro" id="IPR001647">
    <property type="entry name" value="HTH_TetR"/>
</dbReference>
<evidence type="ECO:0000313" key="7">
    <source>
        <dbReference type="Proteomes" id="UP001216674"/>
    </source>
</evidence>
<dbReference type="InterPro" id="IPR050109">
    <property type="entry name" value="HTH-type_TetR-like_transc_reg"/>
</dbReference>
<keyword evidence="7" id="KW-1185">Reference proteome</keyword>
<name>A0ABT6B129_9BURK</name>
<dbReference type="RefSeq" id="WP_276268514.1">
    <property type="nucleotide sequence ID" value="NZ_JARJLM010000608.1"/>
</dbReference>
<reference evidence="6 7" key="1">
    <citation type="submission" date="2023-03" db="EMBL/GenBank/DDBJ databases">
        <title>Draft assemblies of triclosan tolerant bacteria isolated from returned activated sludge.</title>
        <authorList>
            <person name="Van Hamelsveld S."/>
        </authorList>
    </citation>
    <scope>NUCLEOTIDE SEQUENCE [LARGE SCALE GENOMIC DNA]</scope>
    <source>
        <strain evidence="6 7">GW210010_S58</strain>
    </source>
</reference>
<dbReference type="InterPro" id="IPR009057">
    <property type="entry name" value="Homeodomain-like_sf"/>
</dbReference>
<dbReference type="Pfam" id="PF00440">
    <property type="entry name" value="TetR_N"/>
    <property type="match status" value="1"/>
</dbReference>
<dbReference type="SUPFAM" id="SSF46689">
    <property type="entry name" value="Homeodomain-like"/>
    <property type="match status" value="1"/>
</dbReference>
<organism evidence="6 7">
    <name type="scientific">Cupriavidus basilensis</name>
    <dbReference type="NCBI Taxonomy" id="68895"/>
    <lineage>
        <taxon>Bacteria</taxon>
        <taxon>Pseudomonadati</taxon>
        <taxon>Pseudomonadota</taxon>
        <taxon>Betaproteobacteria</taxon>
        <taxon>Burkholderiales</taxon>
        <taxon>Burkholderiaceae</taxon>
        <taxon>Cupriavidus</taxon>
    </lineage>
</organism>
<evidence type="ECO:0000256" key="3">
    <source>
        <dbReference type="ARBA" id="ARBA00023163"/>
    </source>
</evidence>
<dbReference type="PRINTS" id="PR00455">
    <property type="entry name" value="HTHTETR"/>
</dbReference>
<accession>A0ABT6B129</accession>
<dbReference type="Proteomes" id="UP001216674">
    <property type="component" value="Unassembled WGS sequence"/>
</dbReference>
<comment type="caution">
    <text evidence="6">The sequence shown here is derived from an EMBL/GenBank/DDBJ whole genome shotgun (WGS) entry which is preliminary data.</text>
</comment>
<sequence>MSTIENTAQAAPVRRRGRPPKLEAGAILTAATALLEQAGEDFSMRGLAQTMGVDPMAVYRYFPTKSALLDAVVAHAFEALDSATLPFAAGDDTQSKLIAVCSMYLKLACPVPALVRLMARGAVGPAHVGRRFDALFELAVADLGLSDAQYLLARDVVVDYLHGYALSGRSPDRGEWAAGIRLIHAGIAAGVSGLA</sequence>
<evidence type="ECO:0000313" key="6">
    <source>
        <dbReference type="EMBL" id="MDF3838594.1"/>
    </source>
</evidence>
<evidence type="ECO:0000256" key="1">
    <source>
        <dbReference type="ARBA" id="ARBA00023015"/>
    </source>
</evidence>
<feature type="domain" description="HTH tetR-type" evidence="5">
    <location>
        <begin position="21"/>
        <end position="80"/>
    </location>
</feature>
<keyword evidence="2 4" id="KW-0238">DNA-binding</keyword>
<evidence type="ECO:0000256" key="4">
    <source>
        <dbReference type="PROSITE-ProRule" id="PRU00335"/>
    </source>
</evidence>
<dbReference type="Gene3D" id="1.10.357.10">
    <property type="entry name" value="Tetracycline Repressor, domain 2"/>
    <property type="match status" value="1"/>
</dbReference>
<dbReference type="PANTHER" id="PTHR30055">
    <property type="entry name" value="HTH-TYPE TRANSCRIPTIONAL REGULATOR RUTR"/>
    <property type="match status" value="1"/>
</dbReference>
<keyword evidence="3" id="KW-0804">Transcription</keyword>
<keyword evidence="1" id="KW-0805">Transcription regulation</keyword>
<dbReference type="PANTHER" id="PTHR30055:SF234">
    <property type="entry name" value="HTH-TYPE TRANSCRIPTIONAL REGULATOR BETI"/>
    <property type="match status" value="1"/>
</dbReference>